<dbReference type="GO" id="GO:0016226">
    <property type="term" value="P:iron-sulfur cluster assembly"/>
    <property type="evidence" value="ECO:0007669"/>
    <property type="project" value="InterPro"/>
</dbReference>
<dbReference type="EMBL" id="MHNL01000005">
    <property type="protein sequence ID" value="OGZ45886.1"/>
    <property type="molecule type" value="Genomic_DNA"/>
</dbReference>
<dbReference type="Proteomes" id="UP000177785">
    <property type="component" value="Unassembled WGS sequence"/>
</dbReference>
<name>A0A1G2G6L2_9BACT</name>
<sequence>MHKEIEEVLESVRPMLALHRGDVELVGFDPASGVVSVRLKGTCQGCPLSQLTLKAGIEEVLKGSIHGIERVEAVE</sequence>
<evidence type="ECO:0000313" key="2">
    <source>
        <dbReference type="EMBL" id="OGZ45886.1"/>
    </source>
</evidence>
<accession>A0A1G2G6L2</accession>
<reference evidence="2 3" key="1">
    <citation type="journal article" date="2016" name="Nat. Commun.">
        <title>Thousands of microbial genomes shed light on interconnected biogeochemical processes in an aquifer system.</title>
        <authorList>
            <person name="Anantharaman K."/>
            <person name="Brown C.T."/>
            <person name="Hug L.A."/>
            <person name="Sharon I."/>
            <person name="Castelle C.J."/>
            <person name="Probst A.J."/>
            <person name="Thomas B.C."/>
            <person name="Singh A."/>
            <person name="Wilkins M.J."/>
            <person name="Karaoz U."/>
            <person name="Brodie E.L."/>
            <person name="Williams K.H."/>
            <person name="Hubbard S.S."/>
            <person name="Banfield J.F."/>
        </authorList>
    </citation>
    <scope>NUCLEOTIDE SEQUENCE [LARGE SCALE GENOMIC DNA]</scope>
</reference>
<dbReference type="Gene3D" id="3.30.300.130">
    <property type="entry name" value="Fe-S cluster assembly (FSCA)"/>
    <property type="match status" value="1"/>
</dbReference>
<feature type="domain" description="NIF system FeS cluster assembly NifU C-terminal" evidence="1">
    <location>
        <begin position="5"/>
        <end position="72"/>
    </location>
</feature>
<evidence type="ECO:0000259" key="1">
    <source>
        <dbReference type="Pfam" id="PF01106"/>
    </source>
</evidence>
<dbReference type="Pfam" id="PF01106">
    <property type="entry name" value="NifU"/>
    <property type="match status" value="1"/>
</dbReference>
<proteinExistence type="predicted"/>
<dbReference type="AlphaFoldDB" id="A0A1G2G6L2"/>
<dbReference type="SUPFAM" id="SSF117916">
    <property type="entry name" value="Fe-S cluster assembly (FSCA) domain-like"/>
    <property type="match status" value="1"/>
</dbReference>
<dbReference type="PANTHER" id="PTHR11178">
    <property type="entry name" value="IRON-SULFUR CLUSTER SCAFFOLD PROTEIN NFU-RELATED"/>
    <property type="match status" value="1"/>
</dbReference>
<evidence type="ECO:0000313" key="3">
    <source>
        <dbReference type="Proteomes" id="UP000177785"/>
    </source>
</evidence>
<dbReference type="STRING" id="1802115.A2756_01835"/>
<comment type="caution">
    <text evidence="2">The sequence shown here is derived from an EMBL/GenBank/DDBJ whole genome shotgun (WGS) entry which is preliminary data.</text>
</comment>
<dbReference type="GO" id="GO:0051536">
    <property type="term" value="F:iron-sulfur cluster binding"/>
    <property type="evidence" value="ECO:0007669"/>
    <property type="project" value="InterPro"/>
</dbReference>
<organism evidence="2 3">
    <name type="scientific">Candidatus Ryanbacteria bacterium RIFCSPHIGHO2_01_FULL_48_27</name>
    <dbReference type="NCBI Taxonomy" id="1802115"/>
    <lineage>
        <taxon>Bacteria</taxon>
        <taxon>Candidatus Ryaniibacteriota</taxon>
    </lineage>
</organism>
<dbReference type="GO" id="GO:0005506">
    <property type="term" value="F:iron ion binding"/>
    <property type="evidence" value="ECO:0007669"/>
    <property type="project" value="InterPro"/>
</dbReference>
<protein>
    <recommendedName>
        <fullName evidence="1">NIF system FeS cluster assembly NifU C-terminal domain-containing protein</fullName>
    </recommendedName>
</protein>
<dbReference type="InterPro" id="IPR034904">
    <property type="entry name" value="FSCA_dom_sf"/>
</dbReference>
<dbReference type="InterPro" id="IPR001075">
    <property type="entry name" value="NIF_FeS_clus_asmbl_NifU_C"/>
</dbReference>
<gene>
    <name evidence="2" type="ORF">A2756_01835</name>
</gene>